<evidence type="ECO:0000259" key="11">
    <source>
        <dbReference type="PROSITE" id="PS51192"/>
    </source>
</evidence>
<evidence type="ECO:0000256" key="4">
    <source>
        <dbReference type="ARBA" id="ARBA00022741"/>
    </source>
</evidence>
<name>A0AB36E3P7_9PAST</name>
<dbReference type="PANTHER" id="PTHR30195:SF15">
    <property type="entry name" value="TYPE I RESTRICTION ENZYME HINDI ENDONUCLEASE SUBUNIT"/>
    <property type="match status" value="1"/>
</dbReference>
<dbReference type="Pfam" id="PF22679">
    <property type="entry name" value="T1R_D3-like"/>
    <property type="match status" value="1"/>
</dbReference>
<evidence type="ECO:0000313" key="13">
    <source>
        <dbReference type="Proteomes" id="UP000092527"/>
    </source>
</evidence>
<comment type="function">
    <text evidence="10">Subunit R is required for both nuclease and ATPase activities, but not for modification.</text>
</comment>
<dbReference type="InterPro" id="IPR021810">
    <property type="entry name" value="T1RH-like_C"/>
</dbReference>
<dbReference type="SMART" id="SM00487">
    <property type="entry name" value="DEXDc"/>
    <property type="match status" value="1"/>
</dbReference>
<comment type="similarity">
    <text evidence="2 10">Belongs to the HsdR family.</text>
</comment>
<dbReference type="CDD" id="cd18030">
    <property type="entry name" value="DEXHc_RE_I_HsdR"/>
    <property type="match status" value="1"/>
</dbReference>
<dbReference type="Gene3D" id="3.40.50.300">
    <property type="entry name" value="P-loop containing nucleotide triphosphate hydrolases"/>
    <property type="match status" value="2"/>
</dbReference>
<dbReference type="RefSeq" id="WP_066421459.1">
    <property type="nucleotide sequence ID" value="NZ_JTJU01000017.1"/>
</dbReference>
<dbReference type="AlphaFoldDB" id="A0AB36E3P7"/>
<dbReference type="Pfam" id="PF11867">
    <property type="entry name" value="T1RH-like_C"/>
    <property type="match status" value="1"/>
</dbReference>
<proteinExistence type="inferred from homology"/>
<dbReference type="EC" id="3.1.21.3" evidence="10"/>
<comment type="catalytic activity">
    <reaction evidence="1 10">
        <text>Endonucleolytic cleavage of DNA to give random double-stranded fragments with terminal 5'-phosphates, ATP is simultaneously hydrolyzed.</text>
        <dbReference type="EC" id="3.1.21.3"/>
    </reaction>
</comment>
<keyword evidence="5 10" id="KW-0680">Restriction system</keyword>
<feature type="domain" description="Helicase ATP-binding" evidence="11">
    <location>
        <begin position="286"/>
        <end position="470"/>
    </location>
</feature>
<keyword evidence="9 10" id="KW-0238">DNA-binding</keyword>
<gene>
    <name evidence="12" type="ORF">QV09_03500</name>
</gene>
<dbReference type="InterPro" id="IPR040980">
    <property type="entry name" value="SWI2_SNF2"/>
</dbReference>
<dbReference type="EMBL" id="JTJU01000017">
    <property type="protein sequence ID" value="OBX11201.1"/>
    <property type="molecule type" value="Genomic_DNA"/>
</dbReference>
<dbReference type="InterPro" id="IPR051268">
    <property type="entry name" value="Type-I_R_enzyme_R_subunit"/>
</dbReference>
<evidence type="ECO:0000256" key="1">
    <source>
        <dbReference type="ARBA" id="ARBA00000851"/>
    </source>
</evidence>
<reference evidence="12 13" key="1">
    <citation type="submission" date="2014-11" db="EMBL/GenBank/DDBJ databases">
        <title>Pan-genome of Gallibacterium spp.</title>
        <authorList>
            <person name="Kudirkiene E."/>
            <person name="Bojesen A.M."/>
        </authorList>
    </citation>
    <scope>NUCLEOTIDE SEQUENCE [LARGE SCALE GENOMIC DNA]</scope>
    <source>
        <strain evidence="12 13">18469/18</strain>
    </source>
</reference>
<keyword evidence="3" id="KW-0540">Nuclease</keyword>
<dbReference type="PANTHER" id="PTHR30195">
    <property type="entry name" value="TYPE I SITE-SPECIFIC DEOXYRIBONUCLEASE PROTEIN SUBUNIT M AND R"/>
    <property type="match status" value="1"/>
</dbReference>
<dbReference type="InterPro" id="IPR004473">
    <property type="entry name" value="Restrct_endonuc_typeI_HsdR"/>
</dbReference>
<dbReference type="InterPro" id="IPR027417">
    <property type="entry name" value="P-loop_NTPase"/>
</dbReference>
<keyword evidence="7 10" id="KW-0378">Hydrolase</keyword>
<evidence type="ECO:0000256" key="3">
    <source>
        <dbReference type="ARBA" id="ARBA00022722"/>
    </source>
</evidence>
<evidence type="ECO:0000256" key="6">
    <source>
        <dbReference type="ARBA" id="ARBA00022759"/>
    </source>
</evidence>
<accession>A0AB36E3P7</accession>
<dbReference type="CDD" id="cd18800">
    <property type="entry name" value="SF2_C_EcoR124I-like"/>
    <property type="match status" value="1"/>
</dbReference>
<comment type="caution">
    <text evidence="12">The sequence shown here is derived from an EMBL/GenBank/DDBJ whole genome shotgun (WGS) entry which is preliminary data.</text>
</comment>
<dbReference type="CDD" id="cd22332">
    <property type="entry name" value="HsdR_N"/>
    <property type="match status" value="1"/>
</dbReference>
<dbReference type="SUPFAM" id="SSF52540">
    <property type="entry name" value="P-loop containing nucleoside triphosphate hydrolases"/>
    <property type="match status" value="1"/>
</dbReference>
<evidence type="ECO:0000256" key="9">
    <source>
        <dbReference type="ARBA" id="ARBA00023125"/>
    </source>
</evidence>
<comment type="subunit">
    <text evidence="10">The type I restriction/modification system is composed of three polypeptides R, M and S.</text>
</comment>
<protein>
    <recommendedName>
        <fullName evidence="10">Type I restriction enzyme endonuclease subunit</fullName>
        <shortName evidence="10">R protein</shortName>
        <ecNumber evidence="10">3.1.21.3</ecNumber>
    </recommendedName>
</protein>
<sequence>MKLNESTIENQAIKTLRQLGWQYVNGATVIEGGQHPYRNSSKEVILLPLLRQAIERLNPQLPNDTVEEVLKTVTQADILSLPERNQQFYQYLKHGVPVRYINPQGEEKLDYARLIDFQTVGNNHLLVINQLNIMGKRGKRIPDLIAFINGLPLVVFEFKNPLDVNADLKQAFNQLQTYQQDISDLFVYNQLQIISDGTFARIGSLTADWERFSPWKVVDEKNRSQRILFEDELSGLLNGLMTPDTLLDYIHYFITFERYNDSVIKKSAAYHQFYGVNEAVECTIAANQSHSSKIGVIWHTQGSGKSLSMLFYAGKLITQPELQNPTIVVVTDRNDLDGQLYATFCNGQELIRGTPIQADGRESLRLELAKRESGGVIFTTIQKFALLDTENRHPTLNDRHNIIVISDEAHRSQYGFNAKLNTESGEYRVGGYAKHLRDALPNASFIGFTGTPISLEDKDTQEVFGKYVSIYDIHDAVEDGATVPIIYEARQIPLRESAEFIQSMNEAQNIIDEDENSYNFRLREQLMGNDSRLKQLAKDLVSHFEMRNTLFEGKAMVVVMSRRICVKLYEEIIALRPDWHSDDIHQGAIKIVMTGSSARDPEELQKYVYSSADKKTLEKRFKNPDDPLKMVIVRDMWLTGFDAPCCHTMYIDKPMQGHNLMQAIARVNRVFHNKSRDNGGLIVDYVGLAEELKAATRQYTNAGGKSEVKTDIETVFQKMLEYIDIIRGQFATPIDGKTIDITKVLTLTDAKELLASIRLAASHILGLDRMTKPNNHSQTATSEKTPRKNSFLQAIRLVKKGFSLCGALPKTQPYQQEIAFYDAVRATITKQENHNTNGPKERRLQILRLVNQAVASDEVIDLFDLLQQEQPNISLLSEEFLGVVETSDTPDLWLSSVESYLKSEIRNKAAGNLATQNLFEEKLKQAMNQYHNHNLTVMEIIRELVEMAKALQNELTKGASLGLNSAELAFYDALARNDSATKLMGDEALVQLAREVTNTLRKSITIDWQQKESVRAKMRVLIRRILLKYKYPPDLQTEAIEFVLEQAEVVADNLSKED</sequence>
<keyword evidence="6 12" id="KW-0255">Endonuclease</keyword>
<dbReference type="Gene3D" id="3.90.1570.50">
    <property type="match status" value="1"/>
</dbReference>
<dbReference type="GO" id="GO:0009307">
    <property type="term" value="P:DNA restriction-modification system"/>
    <property type="evidence" value="ECO:0007669"/>
    <property type="project" value="UniProtKB-KW"/>
</dbReference>
<dbReference type="NCBIfam" id="TIGR00348">
    <property type="entry name" value="hsdR"/>
    <property type="match status" value="1"/>
</dbReference>
<keyword evidence="4 10" id="KW-0547">Nucleotide-binding</keyword>
<evidence type="ECO:0000256" key="5">
    <source>
        <dbReference type="ARBA" id="ARBA00022747"/>
    </source>
</evidence>
<evidence type="ECO:0000313" key="12">
    <source>
        <dbReference type="EMBL" id="OBX11201.1"/>
    </source>
</evidence>
<dbReference type="GO" id="GO:0003677">
    <property type="term" value="F:DNA binding"/>
    <property type="evidence" value="ECO:0007669"/>
    <property type="project" value="UniProtKB-KW"/>
</dbReference>
<keyword evidence="8 10" id="KW-0067">ATP-binding</keyword>
<organism evidence="12 13">
    <name type="scientific">Gallibacterium salpingitidis</name>
    <dbReference type="NCBI Taxonomy" id="505341"/>
    <lineage>
        <taxon>Bacteria</taxon>
        <taxon>Pseudomonadati</taxon>
        <taxon>Pseudomonadota</taxon>
        <taxon>Gammaproteobacteria</taxon>
        <taxon>Pasteurellales</taxon>
        <taxon>Pasteurellaceae</taxon>
        <taxon>Gallibacterium</taxon>
    </lineage>
</organism>
<evidence type="ECO:0000256" key="2">
    <source>
        <dbReference type="ARBA" id="ARBA00008598"/>
    </source>
</evidence>
<dbReference type="Pfam" id="PF04313">
    <property type="entry name" value="HSDR_N"/>
    <property type="match status" value="1"/>
</dbReference>
<dbReference type="InterPro" id="IPR055180">
    <property type="entry name" value="HsdR_RecA-like_helicase_dom_2"/>
</dbReference>
<evidence type="ECO:0000256" key="8">
    <source>
        <dbReference type="ARBA" id="ARBA00022840"/>
    </source>
</evidence>
<dbReference type="PROSITE" id="PS51192">
    <property type="entry name" value="HELICASE_ATP_BIND_1"/>
    <property type="match status" value="1"/>
</dbReference>
<evidence type="ECO:0000256" key="7">
    <source>
        <dbReference type="ARBA" id="ARBA00022801"/>
    </source>
</evidence>
<dbReference type="GO" id="GO:0005524">
    <property type="term" value="F:ATP binding"/>
    <property type="evidence" value="ECO:0007669"/>
    <property type="project" value="UniProtKB-KW"/>
</dbReference>
<evidence type="ECO:0000256" key="10">
    <source>
        <dbReference type="RuleBase" id="RU364115"/>
    </source>
</evidence>
<dbReference type="Proteomes" id="UP000092527">
    <property type="component" value="Unassembled WGS sequence"/>
</dbReference>
<dbReference type="GO" id="GO:0009035">
    <property type="term" value="F:type I site-specific deoxyribonuclease activity"/>
    <property type="evidence" value="ECO:0007669"/>
    <property type="project" value="UniProtKB-EC"/>
</dbReference>
<dbReference type="InterPro" id="IPR007409">
    <property type="entry name" value="Restrct_endonuc_type1_HsdR_N"/>
</dbReference>
<dbReference type="InterPro" id="IPR014001">
    <property type="entry name" value="Helicase_ATP-bd"/>
</dbReference>
<dbReference type="Pfam" id="PF18766">
    <property type="entry name" value="SWI2_SNF2"/>
    <property type="match status" value="1"/>
</dbReference>